<feature type="non-terminal residue" evidence="1">
    <location>
        <position position="1"/>
    </location>
</feature>
<organism evidence="1">
    <name type="scientific">uncultured Chloroflexia bacterium</name>
    <dbReference type="NCBI Taxonomy" id="1672391"/>
    <lineage>
        <taxon>Bacteria</taxon>
        <taxon>Bacillati</taxon>
        <taxon>Chloroflexota</taxon>
        <taxon>Chloroflexia</taxon>
        <taxon>environmental samples</taxon>
    </lineage>
</organism>
<dbReference type="EMBL" id="CADCTR010003077">
    <property type="protein sequence ID" value="CAA9381036.1"/>
    <property type="molecule type" value="Genomic_DNA"/>
</dbReference>
<feature type="non-terminal residue" evidence="1">
    <location>
        <position position="47"/>
    </location>
</feature>
<reference evidence="1" key="1">
    <citation type="submission" date="2020-02" db="EMBL/GenBank/DDBJ databases">
        <authorList>
            <person name="Meier V. D."/>
        </authorList>
    </citation>
    <scope>NUCLEOTIDE SEQUENCE</scope>
    <source>
        <strain evidence="1">AVDCRST_MAG93</strain>
    </source>
</reference>
<name>A0A6J4NB93_9CHLR</name>
<dbReference type="AlphaFoldDB" id="A0A6J4NB93"/>
<evidence type="ECO:0000313" key="1">
    <source>
        <dbReference type="EMBL" id="CAA9381036.1"/>
    </source>
</evidence>
<sequence>APYSRRTCSSFCCPSDSTRDAFDARCCGQSATSRFPSAEPLRPEYFL</sequence>
<gene>
    <name evidence="1" type="ORF">AVDCRST_MAG93-9177</name>
</gene>
<accession>A0A6J4NB93</accession>
<protein>
    <submittedName>
        <fullName evidence="1">Uncharacterized protein</fullName>
    </submittedName>
</protein>
<proteinExistence type="predicted"/>